<evidence type="ECO:0000259" key="1">
    <source>
        <dbReference type="Pfam" id="PF11726"/>
    </source>
</evidence>
<dbReference type="Proteomes" id="UP000659084">
    <property type="component" value="Unassembled WGS sequence"/>
</dbReference>
<dbReference type="RefSeq" id="WP_179252629.1">
    <property type="nucleotide sequence ID" value="NZ_JACBIV010000008.1"/>
</dbReference>
<sequence length="216" mass="25668">MNTKTHKHNRYGPLNKLYVKRITETIDKALEHYPRLLAVRVDLRFPDEELRVDCPTSYYKNPDVISHFINSMNSQIKNDVGHKVKAGKNTLTCDVRYVWVREINKEKTKHHYHVLLLLNKDAYLWPGRRETDASFDGYTLYQMLIRAWVRAINRANEEETYHGLVHIPHRSYYQLNRNKPDFKADYEELIERAMYLAKEHSKDKSDGRRNFGCSQG</sequence>
<name>A0AAW3WLX3_SERFO</name>
<protein>
    <submittedName>
        <fullName evidence="2">Inovirus Gp2 family protein</fullName>
    </submittedName>
</protein>
<dbReference type="EMBL" id="JACNYO010000005">
    <property type="protein sequence ID" value="MBC3211969.1"/>
    <property type="molecule type" value="Genomic_DNA"/>
</dbReference>
<accession>A0AAW3WLX3</accession>
<dbReference type="Pfam" id="PF11726">
    <property type="entry name" value="YagK_YfjJ_C"/>
    <property type="match status" value="1"/>
</dbReference>
<dbReference type="AlphaFoldDB" id="A0AAW3WLX3"/>
<feature type="domain" description="YagK/YfjJ C-terminal" evidence="1">
    <location>
        <begin position="30"/>
        <end position="214"/>
    </location>
</feature>
<evidence type="ECO:0000313" key="2">
    <source>
        <dbReference type="EMBL" id="MBC3211969.1"/>
    </source>
</evidence>
<gene>
    <name evidence="2" type="ORF">H8J20_07445</name>
</gene>
<dbReference type="InterPro" id="IPR057271">
    <property type="entry name" value="YagK_YfjJ_C"/>
</dbReference>
<comment type="caution">
    <text evidence="2">The sequence shown here is derived from an EMBL/GenBank/DDBJ whole genome shotgun (WGS) entry which is preliminary data.</text>
</comment>
<reference evidence="2" key="1">
    <citation type="submission" date="2020-08" db="EMBL/GenBank/DDBJ databases">
        <title>Food and environmental bacterial isolates.</title>
        <authorList>
            <person name="Richter L."/>
            <person name="Du Plessis E.M."/>
            <person name="Duvenage S."/>
            <person name="Allam M."/>
            <person name="Korsten L."/>
        </authorList>
    </citation>
    <scope>NUCLEOTIDE SEQUENCE</scope>
    <source>
        <strain evidence="2">UPMP2127</strain>
    </source>
</reference>
<proteinExistence type="predicted"/>
<organism evidence="2 3">
    <name type="scientific">Serratia fonticola</name>
    <dbReference type="NCBI Taxonomy" id="47917"/>
    <lineage>
        <taxon>Bacteria</taxon>
        <taxon>Pseudomonadati</taxon>
        <taxon>Pseudomonadota</taxon>
        <taxon>Gammaproteobacteria</taxon>
        <taxon>Enterobacterales</taxon>
        <taxon>Yersiniaceae</taxon>
        <taxon>Serratia</taxon>
    </lineage>
</organism>
<evidence type="ECO:0000313" key="3">
    <source>
        <dbReference type="Proteomes" id="UP000659084"/>
    </source>
</evidence>